<feature type="transmembrane region" description="Helical" evidence="1">
    <location>
        <begin position="34"/>
        <end position="54"/>
    </location>
</feature>
<keyword evidence="1" id="KW-0812">Transmembrane</keyword>
<gene>
    <name evidence="2" type="ORF">NIES23_36780</name>
</gene>
<evidence type="ECO:0000313" key="3">
    <source>
        <dbReference type="Proteomes" id="UP000217507"/>
    </source>
</evidence>
<evidence type="ECO:0000313" key="2">
    <source>
        <dbReference type="EMBL" id="BAY70869.1"/>
    </source>
</evidence>
<dbReference type="EMBL" id="AP018216">
    <property type="protein sequence ID" value="BAY70869.1"/>
    <property type="molecule type" value="Genomic_DNA"/>
</dbReference>
<feature type="transmembrane region" description="Helical" evidence="1">
    <location>
        <begin position="98"/>
        <end position="117"/>
    </location>
</feature>
<dbReference type="AlphaFoldDB" id="A0A1Z4KPE8"/>
<name>A0A1Z4KPE8_ANAVA</name>
<reference evidence="2 3" key="1">
    <citation type="submission" date="2017-06" db="EMBL/GenBank/DDBJ databases">
        <title>Genome sequencing of cyanobaciteial culture collection at National Institute for Environmental Studies (NIES).</title>
        <authorList>
            <person name="Hirose Y."/>
            <person name="Shimura Y."/>
            <person name="Fujisawa T."/>
            <person name="Nakamura Y."/>
            <person name="Kawachi M."/>
        </authorList>
    </citation>
    <scope>NUCLEOTIDE SEQUENCE [LARGE SCALE GENOMIC DNA]</scope>
    <source>
        <strain evidence="2 3">NIES-23</strain>
    </source>
</reference>
<keyword evidence="1" id="KW-0472">Membrane</keyword>
<feature type="transmembrane region" description="Helical" evidence="1">
    <location>
        <begin position="66"/>
        <end position="86"/>
    </location>
</feature>
<feature type="transmembrane region" description="Helical" evidence="1">
    <location>
        <begin position="156"/>
        <end position="180"/>
    </location>
</feature>
<organism evidence="2 3">
    <name type="scientific">Trichormus variabilis NIES-23</name>
    <dbReference type="NCBI Taxonomy" id="1973479"/>
    <lineage>
        <taxon>Bacteria</taxon>
        <taxon>Bacillati</taxon>
        <taxon>Cyanobacteriota</taxon>
        <taxon>Cyanophyceae</taxon>
        <taxon>Nostocales</taxon>
        <taxon>Nostocaceae</taxon>
        <taxon>Trichormus</taxon>
    </lineage>
</organism>
<sequence>MKTPLKFILLWTIATFGGFLGSLFWVEVGEQSEIGIVQAAIGGLAIAIPQSLILRENIFIFRWVSFTLAAWVIITAIGIGAIGWVVPSGEFLPLRLLYGAKIGVVGGLSLGIAQWLAIRQPISWTWQWILVNSFSWAIAIPIGTTIGFILRRLTHLFLGEVAGLAITWLVVAILTGINAYRLDRGIGV</sequence>
<feature type="transmembrane region" description="Helical" evidence="1">
    <location>
        <begin position="7"/>
        <end position="28"/>
    </location>
</feature>
<evidence type="ECO:0000256" key="1">
    <source>
        <dbReference type="SAM" id="Phobius"/>
    </source>
</evidence>
<accession>A0A1Z4KPE8</accession>
<dbReference type="Proteomes" id="UP000217507">
    <property type="component" value="Chromosome"/>
</dbReference>
<proteinExistence type="predicted"/>
<protein>
    <submittedName>
        <fullName evidence="2">Uncharacterized protein</fullName>
    </submittedName>
</protein>
<feature type="transmembrane region" description="Helical" evidence="1">
    <location>
        <begin position="129"/>
        <end position="150"/>
    </location>
</feature>
<keyword evidence="1" id="KW-1133">Transmembrane helix</keyword>